<comment type="cofactor">
    <cofactor evidence="1">
        <name>[4Fe-4S] cluster</name>
        <dbReference type="ChEBI" id="CHEBI:49883"/>
    </cofactor>
</comment>
<keyword evidence="2" id="KW-0949">S-adenosyl-L-methionine</keyword>
<name>G7Q846_9BACT</name>
<dbReference type="Pfam" id="PF13186">
    <property type="entry name" value="SPASM"/>
    <property type="match status" value="1"/>
</dbReference>
<sequence>MIHAPLVLDLLHVEASSRSRAETGYTIRAGHRKHWLDHDLPLPLWQQVLAAVRHVAEIRFHGWGDPLANPDILPMLALAAKTGARVVVVTDGARLGDEQAGALVRDGIDRVVFPLAGLSEETNFRRRGASLFAALAAMDRLRTVCAVHQTGRPEIAVRYTLTRSGLAAELDRLPEFLDRIGVRAASLRPLSYATRPETEADTLVPDDQDAYDRLADHLRRVRAEAATYGIALDCRLVHGGVSRFHCPDTPGASLFLAADGAVSPCALRNVPIPPPASYRFHGRDVPFPRDIRGNLHATPLSAVWNDPGYREFRYQHDTDTPPPGCAGCWRSFLVAVE</sequence>
<dbReference type="PANTHER" id="PTHR11228:SF7">
    <property type="entry name" value="PQQA PEPTIDE CYCLASE"/>
    <property type="match status" value="1"/>
</dbReference>
<keyword evidence="5" id="KW-0411">Iron-sulfur</keyword>
<dbReference type="InterPro" id="IPR013785">
    <property type="entry name" value="Aldolase_TIM"/>
</dbReference>
<dbReference type="InterPro" id="IPR007197">
    <property type="entry name" value="rSAM"/>
</dbReference>
<dbReference type="GO" id="GO:0051536">
    <property type="term" value="F:iron-sulfur cluster binding"/>
    <property type="evidence" value="ECO:0007669"/>
    <property type="project" value="UniProtKB-KW"/>
</dbReference>
<evidence type="ECO:0000313" key="9">
    <source>
        <dbReference type="Proteomes" id="UP000004662"/>
    </source>
</evidence>
<dbReference type="InterPro" id="IPR050377">
    <property type="entry name" value="Radical_SAM_PqqE_MftC-like"/>
</dbReference>
<dbReference type="InterPro" id="IPR058240">
    <property type="entry name" value="rSAM_sf"/>
</dbReference>
<feature type="domain" description="4Fe4S-binding SPASM" evidence="7">
    <location>
        <begin position="246"/>
        <end position="329"/>
    </location>
</feature>
<dbReference type="PANTHER" id="PTHR11228">
    <property type="entry name" value="RADICAL SAM DOMAIN PROTEIN"/>
    <property type="match status" value="1"/>
</dbReference>
<reference evidence="9" key="1">
    <citation type="journal article" date="2015" name="Genome Announc.">
        <title>High-Quality Draft Genome Sequence of Desulfovibrio carbinoliphilus FW-101-2B, an Organic Acid-Oxidizing Sulfate-Reducing Bacterium Isolated from Uranium(VI)-Contaminated Groundwater.</title>
        <authorList>
            <person name="Ramsay B.D."/>
            <person name="Hwang C."/>
            <person name="Woo H.L."/>
            <person name="Carroll S.L."/>
            <person name="Lucas S."/>
            <person name="Han J."/>
            <person name="Lapidus A.L."/>
            <person name="Cheng J.F."/>
            <person name="Goodwin L.A."/>
            <person name="Pitluck S."/>
            <person name="Peters L."/>
            <person name="Chertkov O."/>
            <person name="Held B."/>
            <person name="Detter J.C."/>
            <person name="Han C.S."/>
            <person name="Tapia R."/>
            <person name="Land M.L."/>
            <person name="Hauser L.J."/>
            <person name="Kyrpides N.C."/>
            <person name="Ivanova N.N."/>
            <person name="Mikhailova N."/>
            <person name="Pagani I."/>
            <person name="Woyke T."/>
            <person name="Arkin A.P."/>
            <person name="Dehal P."/>
            <person name="Chivian D."/>
            <person name="Criddle C.S."/>
            <person name="Wu W."/>
            <person name="Chakraborty R."/>
            <person name="Hazen T.C."/>
            <person name="Fields M.W."/>
        </authorList>
    </citation>
    <scope>NUCLEOTIDE SEQUENCE [LARGE SCALE GENOMIC DNA]</scope>
    <source>
        <strain evidence="9">FW-101-2B</strain>
    </source>
</reference>
<keyword evidence="9" id="KW-1185">Reference proteome</keyword>
<dbReference type="Proteomes" id="UP000004662">
    <property type="component" value="Chromosome"/>
</dbReference>
<evidence type="ECO:0000256" key="1">
    <source>
        <dbReference type="ARBA" id="ARBA00001966"/>
    </source>
</evidence>
<evidence type="ECO:0000256" key="5">
    <source>
        <dbReference type="ARBA" id="ARBA00023014"/>
    </source>
</evidence>
<evidence type="ECO:0000256" key="2">
    <source>
        <dbReference type="ARBA" id="ARBA00022691"/>
    </source>
</evidence>
<protein>
    <submittedName>
        <fullName evidence="8">Radical SAM domain protein</fullName>
    </submittedName>
</protein>
<keyword evidence="3" id="KW-0479">Metal-binding</keyword>
<dbReference type="SUPFAM" id="SSF102114">
    <property type="entry name" value="Radical SAM enzymes"/>
    <property type="match status" value="1"/>
</dbReference>
<dbReference type="eggNOG" id="COG0535">
    <property type="taxonomic scope" value="Bacteria"/>
</dbReference>
<evidence type="ECO:0000256" key="4">
    <source>
        <dbReference type="ARBA" id="ARBA00023004"/>
    </source>
</evidence>
<dbReference type="GO" id="GO:0046872">
    <property type="term" value="F:metal ion binding"/>
    <property type="evidence" value="ECO:0007669"/>
    <property type="project" value="UniProtKB-KW"/>
</dbReference>
<evidence type="ECO:0000259" key="6">
    <source>
        <dbReference type="Pfam" id="PF04055"/>
    </source>
</evidence>
<feature type="domain" description="Radical SAM core" evidence="6">
    <location>
        <begin position="57"/>
        <end position="142"/>
    </location>
</feature>
<dbReference type="GO" id="GO:0003824">
    <property type="term" value="F:catalytic activity"/>
    <property type="evidence" value="ECO:0007669"/>
    <property type="project" value="InterPro"/>
</dbReference>
<dbReference type="HOGENOM" id="CLU_009273_1_1_7"/>
<dbReference type="Pfam" id="PF04055">
    <property type="entry name" value="Radical_SAM"/>
    <property type="match status" value="1"/>
</dbReference>
<dbReference type="AlphaFoldDB" id="G7Q846"/>
<dbReference type="RefSeq" id="WP_009181444.1">
    <property type="nucleotide sequence ID" value="NZ_CM001368.1"/>
</dbReference>
<dbReference type="OrthoDB" id="9772409at2"/>
<dbReference type="STRING" id="694327.DFW101_2054"/>
<proteinExistence type="predicted"/>
<accession>G7Q846</accession>
<keyword evidence="4" id="KW-0408">Iron</keyword>
<dbReference type="EMBL" id="CM001368">
    <property type="protein sequence ID" value="EHJ48060.1"/>
    <property type="molecule type" value="Genomic_DNA"/>
</dbReference>
<dbReference type="Gene3D" id="3.20.20.70">
    <property type="entry name" value="Aldolase class I"/>
    <property type="match status" value="1"/>
</dbReference>
<dbReference type="InterPro" id="IPR023885">
    <property type="entry name" value="4Fe4S-binding_SPASM_dom"/>
</dbReference>
<evidence type="ECO:0000259" key="7">
    <source>
        <dbReference type="Pfam" id="PF13186"/>
    </source>
</evidence>
<gene>
    <name evidence="8" type="ORF">DFW101_2054</name>
</gene>
<organism evidence="8 9">
    <name type="scientific">Solidesulfovibrio carbinoliphilus subsp. oakridgensis</name>
    <dbReference type="NCBI Taxonomy" id="694327"/>
    <lineage>
        <taxon>Bacteria</taxon>
        <taxon>Pseudomonadati</taxon>
        <taxon>Thermodesulfobacteriota</taxon>
        <taxon>Desulfovibrionia</taxon>
        <taxon>Desulfovibrionales</taxon>
        <taxon>Desulfovibrionaceae</taxon>
        <taxon>Solidesulfovibrio</taxon>
    </lineage>
</organism>
<evidence type="ECO:0000256" key="3">
    <source>
        <dbReference type="ARBA" id="ARBA00022723"/>
    </source>
</evidence>
<dbReference type="CDD" id="cd01335">
    <property type="entry name" value="Radical_SAM"/>
    <property type="match status" value="1"/>
</dbReference>
<evidence type="ECO:0000313" key="8">
    <source>
        <dbReference type="EMBL" id="EHJ48060.1"/>
    </source>
</evidence>